<dbReference type="Pfam" id="PF00664">
    <property type="entry name" value="ABC_membrane"/>
    <property type="match status" value="1"/>
</dbReference>
<dbReference type="Proteomes" id="UP000537592">
    <property type="component" value="Unassembled WGS sequence"/>
</dbReference>
<keyword evidence="14" id="KW-1185">Reference proteome</keyword>
<evidence type="ECO:0000256" key="10">
    <source>
        <dbReference type="SAM" id="Phobius"/>
    </source>
</evidence>
<comment type="caution">
    <text evidence="13">The sequence shown here is derived from an EMBL/GenBank/DDBJ whole genome shotgun (WGS) entry which is preliminary data.</text>
</comment>
<dbReference type="GO" id="GO:0015421">
    <property type="term" value="F:ABC-type oligopeptide transporter activity"/>
    <property type="evidence" value="ECO:0007669"/>
    <property type="project" value="TreeGrafter"/>
</dbReference>
<dbReference type="InterPro" id="IPR011918">
    <property type="entry name" value="ABC_MsbA_ATP-bd"/>
</dbReference>
<evidence type="ECO:0000256" key="9">
    <source>
        <dbReference type="SAM" id="MobiDB-lite"/>
    </source>
</evidence>
<comment type="similarity">
    <text evidence="2">Belongs to the ABC transporter superfamily.</text>
</comment>
<evidence type="ECO:0000256" key="1">
    <source>
        <dbReference type="ARBA" id="ARBA00004651"/>
    </source>
</evidence>
<evidence type="ECO:0000313" key="13">
    <source>
        <dbReference type="EMBL" id="MBB3809543.1"/>
    </source>
</evidence>
<evidence type="ECO:0000256" key="7">
    <source>
        <dbReference type="ARBA" id="ARBA00023136"/>
    </source>
</evidence>
<dbReference type="GO" id="GO:0090374">
    <property type="term" value="P:oligopeptide export from mitochondrion"/>
    <property type="evidence" value="ECO:0007669"/>
    <property type="project" value="TreeGrafter"/>
</dbReference>
<dbReference type="InterPro" id="IPR003439">
    <property type="entry name" value="ABC_transporter-like_ATP-bd"/>
</dbReference>
<dbReference type="FunFam" id="3.40.50.300:FF:000218">
    <property type="entry name" value="Multidrug ABC transporter ATP-binding protein"/>
    <property type="match status" value="1"/>
</dbReference>
<protein>
    <submittedName>
        <fullName evidence="13">ATP-binding cassette subfamily B protein</fullName>
    </submittedName>
</protein>
<dbReference type="InterPro" id="IPR003593">
    <property type="entry name" value="AAA+_ATPase"/>
</dbReference>
<keyword evidence="3 10" id="KW-0812">Transmembrane</keyword>
<feature type="region of interest" description="Disordered" evidence="9">
    <location>
        <begin position="1"/>
        <end position="33"/>
    </location>
</feature>
<evidence type="ECO:0000256" key="8">
    <source>
        <dbReference type="ARBA" id="ARBA00024725"/>
    </source>
</evidence>
<dbReference type="PROSITE" id="PS50893">
    <property type="entry name" value="ABC_TRANSPORTER_2"/>
    <property type="match status" value="1"/>
</dbReference>
<keyword evidence="7 10" id="KW-0472">Membrane</keyword>
<dbReference type="Gene3D" id="3.40.50.300">
    <property type="entry name" value="P-loop containing nucleotide triphosphate hydrolases"/>
    <property type="match status" value="1"/>
</dbReference>
<gene>
    <name evidence="13" type="ORF">FHS81_001625</name>
</gene>
<dbReference type="InterPro" id="IPR027417">
    <property type="entry name" value="P-loop_NTPase"/>
</dbReference>
<keyword evidence="4" id="KW-0547">Nucleotide-binding</keyword>
<dbReference type="Pfam" id="PF00005">
    <property type="entry name" value="ABC_tran"/>
    <property type="match status" value="1"/>
</dbReference>
<keyword evidence="6 10" id="KW-1133">Transmembrane helix</keyword>
<dbReference type="GO" id="GO:0005524">
    <property type="term" value="F:ATP binding"/>
    <property type="evidence" value="ECO:0007669"/>
    <property type="project" value="UniProtKB-KW"/>
</dbReference>
<feature type="transmembrane region" description="Helical" evidence="10">
    <location>
        <begin position="276"/>
        <end position="298"/>
    </location>
</feature>
<feature type="domain" description="ABC transporter" evidence="11">
    <location>
        <begin position="372"/>
        <end position="608"/>
    </location>
</feature>
<evidence type="ECO:0000256" key="6">
    <source>
        <dbReference type="ARBA" id="ARBA00022989"/>
    </source>
</evidence>
<proteinExistence type="inferred from homology"/>
<dbReference type="InterPro" id="IPR039421">
    <property type="entry name" value="Type_1_exporter"/>
</dbReference>
<comment type="subcellular location">
    <subcellularLocation>
        <location evidence="1">Cell membrane</location>
        <topology evidence="1">Multi-pass membrane protein</topology>
    </subcellularLocation>
</comment>
<accession>A0A7W5Z3N3</accession>
<dbReference type="PANTHER" id="PTHR43394:SF1">
    <property type="entry name" value="ATP-BINDING CASSETTE SUB-FAMILY B MEMBER 10, MITOCHONDRIAL"/>
    <property type="match status" value="1"/>
</dbReference>
<dbReference type="NCBIfam" id="TIGR02204">
    <property type="entry name" value="MsbA_rel"/>
    <property type="match status" value="1"/>
</dbReference>
<feature type="domain" description="ABC transmembrane type-1" evidence="12">
    <location>
        <begin position="55"/>
        <end position="337"/>
    </location>
</feature>
<dbReference type="InterPro" id="IPR036640">
    <property type="entry name" value="ABC1_TM_sf"/>
</dbReference>
<feature type="compositionally biased region" description="Basic and acidic residues" evidence="9">
    <location>
        <begin position="24"/>
        <end position="33"/>
    </location>
</feature>
<dbReference type="SMART" id="SM00382">
    <property type="entry name" value="AAA"/>
    <property type="match status" value="1"/>
</dbReference>
<dbReference type="PANTHER" id="PTHR43394">
    <property type="entry name" value="ATP-DEPENDENT PERMEASE MDL1, MITOCHONDRIAL"/>
    <property type="match status" value="1"/>
</dbReference>
<dbReference type="AlphaFoldDB" id="A0A7W5Z3N3"/>
<dbReference type="PROSITE" id="PS50929">
    <property type="entry name" value="ABC_TM1F"/>
    <property type="match status" value="1"/>
</dbReference>
<dbReference type="InterPro" id="IPR017871">
    <property type="entry name" value="ABC_transporter-like_CS"/>
</dbReference>
<reference evidence="13 14" key="1">
    <citation type="submission" date="2020-08" db="EMBL/GenBank/DDBJ databases">
        <title>Genomic Encyclopedia of Type Strains, Phase IV (KMG-IV): sequencing the most valuable type-strain genomes for metagenomic binning, comparative biology and taxonomic classification.</title>
        <authorList>
            <person name="Goeker M."/>
        </authorList>
    </citation>
    <scope>NUCLEOTIDE SEQUENCE [LARGE SCALE GENOMIC DNA]</scope>
    <source>
        <strain evidence="13 14">DSM 28760</strain>
    </source>
</reference>
<evidence type="ECO:0000256" key="2">
    <source>
        <dbReference type="ARBA" id="ARBA00005417"/>
    </source>
</evidence>
<evidence type="ECO:0000259" key="11">
    <source>
        <dbReference type="PROSITE" id="PS50893"/>
    </source>
</evidence>
<feature type="transmembrane region" description="Helical" evidence="10">
    <location>
        <begin position="173"/>
        <end position="190"/>
    </location>
</feature>
<evidence type="ECO:0000259" key="12">
    <source>
        <dbReference type="PROSITE" id="PS50929"/>
    </source>
</evidence>
<dbReference type="GO" id="GO:0005886">
    <property type="term" value="C:plasma membrane"/>
    <property type="evidence" value="ECO:0007669"/>
    <property type="project" value="UniProtKB-SubCell"/>
</dbReference>
<dbReference type="GO" id="GO:0016887">
    <property type="term" value="F:ATP hydrolysis activity"/>
    <property type="evidence" value="ECO:0007669"/>
    <property type="project" value="InterPro"/>
</dbReference>
<name>A0A7W5Z3N3_9HYPH</name>
<dbReference type="CDD" id="cd18575">
    <property type="entry name" value="ABC_6TM_bac_exporter_ABCB8_10_like"/>
    <property type="match status" value="1"/>
</dbReference>
<feature type="transmembrane region" description="Helical" evidence="10">
    <location>
        <begin position="54"/>
        <end position="74"/>
    </location>
</feature>
<evidence type="ECO:0000256" key="3">
    <source>
        <dbReference type="ARBA" id="ARBA00022692"/>
    </source>
</evidence>
<sequence length="623" mass="66144">MKTDSAPRGSIPHGGAATASAENVAHDGQHTREQSTRDAMRILLPYAWRYRGQALAALVALVIAAAATLVLPVAVRRVIDYGFSDLDAWLINAYFLLLGGVVTLLAVASATRYYFVTTLGERVVADLRAATFRHLVTLDQTFYDMARTGELTSRLTADTTQIKSAFGTSISQALRNLVIFIGASAMMVVTSPPLSALVLAAIPLIVLPLVFSGRGVRRRSRKAQDTLAAATAYATEAIGGVRTMQAFNAEAQTASRFRDAAEEAYVAARLSVRARAVLTAVALFLVGCSIVAVLWYGAQSVLAGEMTGGRLSQFVLYAVFAASALGELSQVWGEVSQTAGAAGRLAEILDTRPGIVSPASPRPLPEPPLATVALEGVRFAYPTRRGTPALDGVDIHVARGERVALVGPSGAGKSTVFQLLQRFYDPEQGRVLIDGIDARAVDLTALRHRFAVVPQDPVVFSGSVSDNIRYGAPDASPASVEAAARQAAAHDFISALPHGYDTQIGERGVTLSGGQRQRLAIARAILRDAPVLLLDEATSALDAESERLVQAALGGLMQGRTTLVIAHRLATVLSADRILVMEQGRIVEEGTHTALVARGGLYARLARLQFGDTHEDRPQGHAF</sequence>
<evidence type="ECO:0000313" key="14">
    <source>
        <dbReference type="Proteomes" id="UP000537592"/>
    </source>
</evidence>
<feature type="transmembrane region" description="Helical" evidence="10">
    <location>
        <begin position="94"/>
        <end position="115"/>
    </location>
</feature>
<feature type="transmembrane region" description="Helical" evidence="10">
    <location>
        <begin position="196"/>
        <end position="213"/>
    </location>
</feature>
<dbReference type="PROSITE" id="PS00211">
    <property type="entry name" value="ABC_TRANSPORTER_1"/>
    <property type="match status" value="1"/>
</dbReference>
<dbReference type="EMBL" id="JACICC010000003">
    <property type="protein sequence ID" value="MBB3809543.1"/>
    <property type="molecule type" value="Genomic_DNA"/>
</dbReference>
<organism evidence="13 14">
    <name type="scientific">Pseudochelatococcus contaminans</name>
    <dbReference type="NCBI Taxonomy" id="1538103"/>
    <lineage>
        <taxon>Bacteria</taxon>
        <taxon>Pseudomonadati</taxon>
        <taxon>Pseudomonadota</taxon>
        <taxon>Alphaproteobacteria</taxon>
        <taxon>Hyphomicrobiales</taxon>
        <taxon>Chelatococcaceae</taxon>
        <taxon>Pseudochelatococcus</taxon>
    </lineage>
</organism>
<comment type="function">
    <text evidence="8">Part of an ABC transporter complex. Transmembrane domains (TMD) form a pore in the inner membrane and the ATP-binding domain (NBD) is responsible for energy generation.</text>
</comment>
<dbReference type="SUPFAM" id="SSF52540">
    <property type="entry name" value="P-loop containing nucleoside triphosphate hydrolases"/>
    <property type="match status" value="1"/>
</dbReference>
<dbReference type="InterPro" id="IPR011527">
    <property type="entry name" value="ABC1_TM_dom"/>
</dbReference>
<evidence type="ECO:0000256" key="5">
    <source>
        <dbReference type="ARBA" id="ARBA00022840"/>
    </source>
</evidence>
<dbReference type="SUPFAM" id="SSF90123">
    <property type="entry name" value="ABC transporter transmembrane region"/>
    <property type="match status" value="1"/>
</dbReference>
<keyword evidence="5 13" id="KW-0067">ATP-binding</keyword>
<dbReference type="Gene3D" id="1.20.1560.10">
    <property type="entry name" value="ABC transporter type 1, transmembrane domain"/>
    <property type="match status" value="1"/>
</dbReference>
<evidence type="ECO:0000256" key="4">
    <source>
        <dbReference type="ARBA" id="ARBA00022741"/>
    </source>
</evidence>